<evidence type="ECO:0000256" key="5">
    <source>
        <dbReference type="ARBA" id="ARBA00023136"/>
    </source>
</evidence>
<keyword evidence="9" id="KW-1185">Reference proteome</keyword>
<dbReference type="GO" id="GO:0012505">
    <property type="term" value="C:endomembrane system"/>
    <property type="evidence" value="ECO:0007669"/>
    <property type="project" value="UniProtKB-SubCell"/>
</dbReference>
<evidence type="ECO:0000256" key="2">
    <source>
        <dbReference type="ARBA" id="ARBA00006565"/>
    </source>
</evidence>
<organism evidence="8 9">
    <name type="scientific">Aldrovandia affinis</name>
    <dbReference type="NCBI Taxonomy" id="143900"/>
    <lineage>
        <taxon>Eukaryota</taxon>
        <taxon>Metazoa</taxon>
        <taxon>Chordata</taxon>
        <taxon>Craniata</taxon>
        <taxon>Vertebrata</taxon>
        <taxon>Euteleostomi</taxon>
        <taxon>Actinopterygii</taxon>
        <taxon>Neopterygii</taxon>
        <taxon>Teleostei</taxon>
        <taxon>Notacanthiformes</taxon>
        <taxon>Halosauridae</taxon>
        <taxon>Aldrovandia</taxon>
    </lineage>
</organism>
<accession>A0AAD7W4D2</accession>
<evidence type="ECO:0000256" key="3">
    <source>
        <dbReference type="ARBA" id="ARBA00022692"/>
    </source>
</evidence>
<protein>
    <recommendedName>
        <fullName evidence="7">CWH43-like N-terminal domain-containing protein</fullName>
    </recommendedName>
</protein>
<reference evidence="8" key="1">
    <citation type="journal article" date="2023" name="Science">
        <title>Genome structures resolve the early diversification of teleost fishes.</title>
        <authorList>
            <person name="Parey E."/>
            <person name="Louis A."/>
            <person name="Montfort J."/>
            <person name="Bouchez O."/>
            <person name="Roques C."/>
            <person name="Iampietro C."/>
            <person name="Lluch J."/>
            <person name="Castinel A."/>
            <person name="Donnadieu C."/>
            <person name="Desvignes T."/>
            <person name="Floi Bucao C."/>
            <person name="Jouanno E."/>
            <person name="Wen M."/>
            <person name="Mejri S."/>
            <person name="Dirks R."/>
            <person name="Jansen H."/>
            <person name="Henkel C."/>
            <person name="Chen W.J."/>
            <person name="Zahm M."/>
            <person name="Cabau C."/>
            <person name="Klopp C."/>
            <person name="Thompson A.W."/>
            <person name="Robinson-Rechavi M."/>
            <person name="Braasch I."/>
            <person name="Lecointre G."/>
            <person name="Bobe J."/>
            <person name="Postlethwait J.H."/>
            <person name="Berthelot C."/>
            <person name="Roest Crollius H."/>
            <person name="Guiguen Y."/>
        </authorList>
    </citation>
    <scope>NUCLEOTIDE SEQUENCE</scope>
    <source>
        <strain evidence="8">NC1722</strain>
    </source>
</reference>
<evidence type="ECO:0000256" key="6">
    <source>
        <dbReference type="SAM" id="Phobius"/>
    </source>
</evidence>
<dbReference type="GO" id="GO:0010506">
    <property type="term" value="P:regulation of autophagy"/>
    <property type="evidence" value="ECO:0007669"/>
    <property type="project" value="TreeGrafter"/>
</dbReference>
<dbReference type="Pfam" id="PF10277">
    <property type="entry name" value="Frag1"/>
    <property type="match status" value="1"/>
</dbReference>
<dbReference type="GO" id="GO:0005764">
    <property type="term" value="C:lysosome"/>
    <property type="evidence" value="ECO:0007669"/>
    <property type="project" value="TreeGrafter"/>
</dbReference>
<comment type="subcellular location">
    <subcellularLocation>
        <location evidence="1">Endomembrane system</location>
        <topology evidence="1">Multi-pass membrane protein</topology>
    </subcellularLocation>
</comment>
<dbReference type="InterPro" id="IPR019402">
    <property type="entry name" value="CWH43_N"/>
</dbReference>
<dbReference type="InterPro" id="IPR050911">
    <property type="entry name" value="DRAM/TMEM150_Autophagy_Mod"/>
</dbReference>
<keyword evidence="3 6" id="KW-0812">Transmembrane</keyword>
<feature type="transmembrane region" description="Helical" evidence="6">
    <location>
        <begin position="53"/>
        <end position="75"/>
    </location>
</feature>
<dbReference type="AlphaFoldDB" id="A0AAD7W4D2"/>
<comment type="similarity">
    <text evidence="2">Belongs to the DRAM/TMEM150 family.</text>
</comment>
<dbReference type="PANTHER" id="PTHR21324">
    <property type="entry name" value="FASTING-INDUCIBLE INTEGRAL MEMBRANE PROTEIN TM6P1-RELATED"/>
    <property type="match status" value="1"/>
</dbReference>
<proteinExistence type="inferred from homology"/>
<feature type="transmembrane region" description="Helical" evidence="6">
    <location>
        <begin position="121"/>
        <end position="139"/>
    </location>
</feature>
<dbReference type="PANTHER" id="PTHR21324:SF11">
    <property type="entry name" value="DNA DAMAGE-REGULATED AUTOPHAGY MODULATOR PROTEIN 1"/>
    <property type="match status" value="1"/>
</dbReference>
<evidence type="ECO:0000313" key="9">
    <source>
        <dbReference type="Proteomes" id="UP001221898"/>
    </source>
</evidence>
<keyword evidence="4 6" id="KW-1133">Transmembrane helix</keyword>
<keyword evidence="5 6" id="KW-0472">Membrane</keyword>
<feature type="transmembrane region" description="Helical" evidence="6">
    <location>
        <begin position="12"/>
        <end position="33"/>
    </location>
</feature>
<comment type="caution">
    <text evidence="8">The sequence shown here is derived from an EMBL/GenBank/DDBJ whole genome shotgun (WGS) entry which is preliminary data.</text>
</comment>
<evidence type="ECO:0000256" key="1">
    <source>
        <dbReference type="ARBA" id="ARBA00004127"/>
    </source>
</evidence>
<feature type="transmembrane region" description="Helical" evidence="6">
    <location>
        <begin position="95"/>
        <end position="115"/>
    </location>
</feature>
<dbReference type="EMBL" id="JAINUG010000302">
    <property type="protein sequence ID" value="KAJ8379041.1"/>
    <property type="molecule type" value="Genomic_DNA"/>
</dbReference>
<feature type="domain" description="CWH43-like N-terminal" evidence="7">
    <location>
        <begin position="9"/>
        <end position="224"/>
    </location>
</feature>
<evidence type="ECO:0000313" key="8">
    <source>
        <dbReference type="EMBL" id="KAJ8379041.1"/>
    </source>
</evidence>
<feature type="transmembrane region" description="Helical" evidence="6">
    <location>
        <begin position="194"/>
        <end position="219"/>
    </location>
</feature>
<feature type="transmembrane region" description="Helical" evidence="6">
    <location>
        <begin position="159"/>
        <end position="182"/>
    </location>
</feature>
<evidence type="ECO:0000256" key="4">
    <source>
        <dbReference type="ARBA" id="ARBA00022989"/>
    </source>
</evidence>
<sequence>MFWFTEGMCFLPTFLVIWSSGTFIITYAIAVLKRDVDVIFPYISDTGAMPPESGVFGVMTTITAFTSMITMFARYKFVQKLQAEVLRGPARLNQVALWCGLISCLGMCVVATFQVTLVTKVHDLGAVVFFICGVAYILLQSRISYRMHPYGSSMTVCHVRAIISIISLLATFPMIICGMLAPTKLHWDPKDEGFVVHLVSSICEWTVTFGFVFFFLSYIQDFKRFTLTLTAEMLVFN</sequence>
<gene>
    <name evidence="8" type="ORF">AAFF_G00231320</name>
</gene>
<dbReference type="Proteomes" id="UP001221898">
    <property type="component" value="Unassembled WGS sequence"/>
</dbReference>
<name>A0AAD7W4D2_9TELE</name>
<evidence type="ECO:0000259" key="7">
    <source>
        <dbReference type="Pfam" id="PF10277"/>
    </source>
</evidence>